<name>A0A4R4RU14_9ACTN</name>
<dbReference type="GO" id="GO:0006950">
    <property type="term" value="P:response to stress"/>
    <property type="evidence" value="ECO:0007669"/>
    <property type="project" value="UniProtKB-ARBA"/>
</dbReference>
<dbReference type="Gene3D" id="1.10.1740.10">
    <property type="match status" value="1"/>
</dbReference>
<dbReference type="AlphaFoldDB" id="A0A4R4RU14"/>
<organism evidence="10 11">
    <name type="scientific">Jiangella ureilytica</name>
    <dbReference type="NCBI Taxonomy" id="2530374"/>
    <lineage>
        <taxon>Bacteria</taxon>
        <taxon>Bacillati</taxon>
        <taxon>Actinomycetota</taxon>
        <taxon>Actinomycetes</taxon>
        <taxon>Jiangellales</taxon>
        <taxon>Jiangellaceae</taxon>
        <taxon>Jiangella</taxon>
    </lineage>
</organism>
<dbReference type="GO" id="GO:0006352">
    <property type="term" value="P:DNA-templated transcription initiation"/>
    <property type="evidence" value="ECO:0007669"/>
    <property type="project" value="InterPro"/>
</dbReference>
<sequence length="324" mass="35033">MSGTTERTMRDDEFMRRAEGYRRELLAHCYRMMGSLDDAEDLVQETYLRAWRSYEGFEERSSLRTWLYRIATNACLNALQRSDRRAVPVELSGLAGAESPAAGVGWLQPLPDALVTPSSADPAAVAEVRDGVRLALIVGLQHLTPGQRAVLILRDVLAWPAAEVASALSLEVGAVKSLLQRARARLAAVTPSMDEVTLPPEHPRAQELLSLYMTAFETADARAFEEALRADAVLEMPAAAMWFAGKVACVSYLVDEVARTRGDWQKLPTVANGQPAFGAYHRDGSAFGLAVLTVTAAGIARVTVFGEPGLLPRFGLPATLPAAG</sequence>
<evidence type="ECO:0000256" key="4">
    <source>
        <dbReference type="ARBA" id="ARBA00023082"/>
    </source>
</evidence>
<keyword evidence="11" id="KW-1185">Reference proteome</keyword>
<evidence type="ECO:0000259" key="9">
    <source>
        <dbReference type="Pfam" id="PF08281"/>
    </source>
</evidence>
<dbReference type="InterPro" id="IPR036388">
    <property type="entry name" value="WH-like_DNA-bd_sf"/>
</dbReference>
<keyword evidence="5 7" id="KW-0238">DNA-binding</keyword>
<evidence type="ECO:0000313" key="10">
    <source>
        <dbReference type="EMBL" id="TDC52023.1"/>
    </source>
</evidence>
<dbReference type="GO" id="GO:0016987">
    <property type="term" value="F:sigma factor activity"/>
    <property type="evidence" value="ECO:0007669"/>
    <property type="project" value="UniProtKB-KW"/>
</dbReference>
<dbReference type="InterPro" id="IPR014284">
    <property type="entry name" value="RNA_pol_sigma-70_dom"/>
</dbReference>
<dbReference type="PANTHER" id="PTHR43133:SF65">
    <property type="entry name" value="ECF RNA POLYMERASE SIGMA FACTOR SIGG"/>
    <property type="match status" value="1"/>
</dbReference>
<dbReference type="CDD" id="cd06171">
    <property type="entry name" value="Sigma70_r4"/>
    <property type="match status" value="1"/>
</dbReference>
<dbReference type="EMBL" id="SMKL01000018">
    <property type="protein sequence ID" value="TDC52023.1"/>
    <property type="molecule type" value="Genomic_DNA"/>
</dbReference>
<evidence type="ECO:0000256" key="3">
    <source>
        <dbReference type="ARBA" id="ARBA00023015"/>
    </source>
</evidence>
<keyword evidence="3 7" id="KW-0805">Transcription regulation</keyword>
<dbReference type="GO" id="GO:0003677">
    <property type="term" value="F:DNA binding"/>
    <property type="evidence" value="ECO:0007669"/>
    <property type="project" value="UniProtKB-KW"/>
</dbReference>
<dbReference type="Gene3D" id="1.10.10.10">
    <property type="entry name" value="Winged helix-like DNA-binding domain superfamily/Winged helix DNA-binding domain"/>
    <property type="match status" value="1"/>
</dbReference>
<dbReference type="Proteomes" id="UP000295621">
    <property type="component" value="Unassembled WGS sequence"/>
</dbReference>
<gene>
    <name evidence="10" type="ORF">E1212_10480</name>
</gene>
<dbReference type="InterPro" id="IPR013249">
    <property type="entry name" value="RNA_pol_sigma70_r4_t2"/>
</dbReference>
<dbReference type="Pfam" id="PF08281">
    <property type="entry name" value="Sigma70_r4_2"/>
    <property type="match status" value="1"/>
</dbReference>
<dbReference type="PROSITE" id="PS01063">
    <property type="entry name" value="SIGMA70_ECF"/>
    <property type="match status" value="1"/>
</dbReference>
<proteinExistence type="inferred from homology"/>
<dbReference type="NCBIfam" id="TIGR02960">
    <property type="entry name" value="SigX5"/>
    <property type="match status" value="1"/>
</dbReference>
<dbReference type="InterPro" id="IPR000838">
    <property type="entry name" value="RNA_pol_sigma70_ECF_CS"/>
</dbReference>
<evidence type="ECO:0000256" key="7">
    <source>
        <dbReference type="RuleBase" id="RU000716"/>
    </source>
</evidence>
<keyword evidence="6 7" id="KW-0804">Transcription</keyword>
<protein>
    <recommendedName>
        <fullName evidence="7">RNA polymerase sigma factor</fullName>
    </recommendedName>
</protein>
<keyword evidence="4 7" id="KW-0731">Sigma factor</keyword>
<dbReference type="PANTHER" id="PTHR43133">
    <property type="entry name" value="RNA POLYMERASE ECF-TYPE SIGMA FACTO"/>
    <property type="match status" value="1"/>
</dbReference>
<evidence type="ECO:0000256" key="5">
    <source>
        <dbReference type="ARBA" id="ARBA00023125"/>
    </source>
</evidence>
<dbReference type="InterPro" id="IPR039425">
    <property type="entry name" value="RNA_pol_sigma-70-like"/>
</dbReference>
<dbReference type="OrthoDB" id="6689546at2"/>
<dbReference type="NCBIfam" id="TIGR02937">
    <property type="entry name" value="sigma70-ECF"/>
    <property type="match status" value="1"/>
</dbReference>
<dbReference type="Gene3D" id="3.10.450.50">
    <property type="match status" value="1"/>
</dbReference>
<reference evidence="10 11" key="1">
    <citation type="submission" date="2019-02" db="EMBL/GenBank/DDBJ databases">
        <title>Draft genome sequences of novel Actinobacteria.</title>
        <authorList>
            <person name="Sahin N."/>
            <person name="Ay H."/>
            <person name="Saygin H."/>
        </authorList>
    </citation>
    <scope>NUCLEOTIDE SEQUENCE [LARGE SCALE GENOMIC DNA]</scope>
    <source>
        <strain evidence="10 11">KC603</strain>
    </source>
</reference>
<evidence type="ECO:0000256" key="2">
    <source>
        <dbReference type="ARBA" id="ARBA00011344"/>
    </source>
</evidence>
<feature type="domain" description="RNA polymerase sigma-70 region 2" evidence="8">
    <location>
        <begin position="20"/>
        <end position="85"/>
    </location>
</feature>
<evidence type="ECO:0000256" key="1">
    <source>
        <dbReference type="ARBA" id="ARBA00010641"/>
    </source>
</evidence>
<evidence type="ECO:0000256" key="6">
    <source>
        <dbReference type="ARBA" id="ARBA00023163"/>
    </source>
</evidence>
<dbReference type="SUPFAM" id="SSF88659">
    <property type="entry name" value="Sigma3 and sigma4 domains of RNA polymerase sigma factors"/>
    <property type="match status" value="1"/>
</dbReference>
<dbReference type="NCBIfam" id="NF006089">
    <property type="entry name" value="PRK08241.1"/>
    <property type="match status" value="1"/>
</dbReference>
<dbReference type="Pfam" id="PF04542">
    <property type="entry name" value="Sigma70_r2"/>
    <property type="match status" value="1"/>
</dbReference>
<comment type="caution">
    <text evidence="10">The sequence shown here is derived from an EMBL/GenBank/DDBJ whole genome shotgun (WGS) entry which is preliminary data.</text>
</comment>
<dbReference type="InterPro" id="IPR013325">
    <property type="entry name" value="RNA_pol_sigma_r2"/>
</dbReference>
<dbReference type="InterPro" id="IPR007627">
    <property type="entry name" value="RNA_pol_sigma70_r2"/>
</dbReference>
<dbReference type="InterPro" id="IPR014305">
    <property type="entry name" value="RNA_pol_sigma-G_actinobac"/>
</dbReference>
<comment type="subunit">
    <text evidence="2">Interacts transiently with the RNA polymerase catalytic core formed by RpoA, RpoB, RpoC and RpoZ (2 alpha, 1 beta, 1 beta' and 1 omega subunit) to form the RNA polymerase holoenzyme that can initiate transcription.</text>
</comment>
<dbReference type="SUPFAM" id="SSF88946">
    <property type="entry name" value="Sigma2 domain of RNA polymerase sigma factors"/>
    <property type="match status" value="1"/>
</dbReference>
<dbReference type="InterPro" id="IPR032710">
    <property type="entry name" value="NTF2-like_dom_sf"/>
</dbReference>
<feature type="domain" description="RNA polymerase sigma factor 70 region 4 type 2" evidence="9">
    <location>
        <begin position="138"/>
        <end position="186"/>
    </location>
</feature>
<dbReference type="InterPro" id="IPR013324">
    <property type="entry name" value="RNA_pol_sigma_r3/r4-like"/>
</dbReference>
<evidence type="ECO:0000259" key="8">
    <source>
        <dbReference type="Pfam" id="PF04542"/>
    </source>
</evidence>
<dbReference type="SUPFAM" id="SSF54427">
    <property type="entry name" value="NTF2-like"/>
    <property type="match status" value="1"/>
</dbReference>
<comment type="similarity">
    <text evidence="1 7">Belongs to the sigma-70 factor family. ECF subfamily.</text>
</comment>
<evidence type="ECO:0000313" key="11">
    <source>
        <dbReference type="Proteomes" id="UP000295621"/>
    </source>
</evidence>
<accession>A0A4R4RU14</accession>